<evidence type="ECO:0000313" key="9">
    <source>
        <dbReference type="Proteomes" id="UP000523087"/>
    </source>
</evidence>
<accession>A0A7V9Z5S5</accession>
<organism evidence="8 9">
    <name type="scientific">Thermaerobacillus caldiproteolyticus</name>
    <dbReference type="NCBI Taxonomy" id="247480"/>
    <lineage>
        <taxon>Bacteria</taxon>
        <taxon>Bacillati</taxon>
        <taxon>Bacillota</taxon>
        <taxon>Bacilli</taxon>
        <taxon>Bacillales</taxon>
        <taxon>Anoxybacillaceae</taxon>
        <taxon>Thermaerobacillus</taxon>
    </lineage>
</organism>
<protein>
    <submittedName>
        <fullName evidence="8">DNA invertase Pin-like site-specific DNA recombinase</fullName>
    </submittedName>
</protein>
<feature type="domain" description="Resolvase/invertase-type recombinase catalytic" evidence="6">
    <location>
        <begin position="2"/>
        <end position="159"/>
    </location>
</feature>
<keyword evidence="9" id="KW-1185">Reference proteome</keyword>
<dbReference type="PROSITE" id="PS51737">
    <property type="entry name" value="RECOMBINASE_DNA_BIND"/>
    <property type="match status" value="1"/>
</dbReference>
<evidence type="ECO:0000259" key="6">
    <source>
        <dbReference type="PROSITE" id="PS51736"/>
    </source>
</evidence>
<evidence type="ECO:0000256" key="2">
    <source>
        <dbReference type="ARBA" id="ARBA00023125"/>
    </source>
</evidence>
<feature type="active site" description="O-(5'-phospho-DNA)-serine intermediate" evidence="4 5">
    <location>
        <position position="10"/>
    </location>
</feature>
<dbReference type="PANTHER" id="PTHR30461">
    <property type="entry name" value="DNA-INVERTASE FROM LAMBDOID PROPHAGE"/>
    <property type="match status" value="1"/>
</dbReference>
<dbReference type="Gene3D" id="3.90.1750.20">
    <property type="entry name" value="Putative Large Serine Recombinase, Chain B, Domain 2"/>
    <property type="match status" value="1"/>
</dbReference>
<dbReference type="PROSITE" id="PS51736">
    <property type="entry name" value="RECOMBINASES_3"/>
    <property type="match status" value="1"/>
</dbReference>
<evidence type="ECO:0000256" key="3">
    <source>
        <dbReference type="ARBA" id="ARBA00023172"/>
    </source>
</evidence>
<gene>
    <name evidence="8" type="ORF">HNR31_001342</name>
</gene>
<dbReference type="SUPFAM" id="SSF53041">
    <property type="entry name" value="Resolvase-like"/>
    <property type="match status" value="1"/>
</dbReference>
<dbReference type="InterPro" id="IPR038109">
    <property type="entry name" value="DNA_bind_recomb_sf"/>
</dbReference>
<evidence type="ECO:0000256" key="5">
    <source>
        <dbReference type="PROSITE-ProRule" id="PRU10137"/>
    </source>
</evidence>
<dbReference type="PROSITE" id="PS00397">
    <property type="entry name" value="RECOMBINASES_1"/>
    <property type="match status" value="1"/>
</dbReference>
<proteinExistence type="predicted"/>
<dbReference type="Pfam" id="PF07508">
    <property type="entry name" value="Recombinase"/>
    <property type="match status" value="1"/>
</dbReference>
<evidence type="ECO:0000256" key="4">
    <source>
        <dbReference type="PIRSR" id="PIRSR606118-50"/>
    </source>
</evidence>
<dbReference type="EMBL" id="JACDUT010000003">
    <property type="protein sequence ID" value="MBA2874572.1"/>
    <property type="molecule type" value="Genomic_DNA"/>
</dbReference>
<dbReference type="InterPro" id="IPR036162">
    <property type="entry name" value="Resolvase-like_N_sf"/>
</dbReference>
<dbReference type="AlphaFoldDB" id="A0A7V9Z5S5"/>
<reference evidence="8 9" key="1">
    <citation type="submission" date="2020-07" db="EMBL/GenBank/DDBJ databases">
        <title>Genomic Encyclopedia of Type Strains, Phase IV (KMG-IV): sequencing the most valuable type-strain genomes for metagenomic binning, comparative biology and taxonomic classification.</title>
        <authorList>
            <person name="Goeker M."/>
        </authorList>
    </citation>
    <scope>NUCLEOTIDE SEQUENCE [LARGE SCALE GENOMIC DNA]</scope>
    <source>
        <strain evidence="8 9">DSM 15730</strain>
    </source>
</reference>
<keyword evidence="1" id="KW-0229">DNA integration</keyword>
<feature type="domain" description="Recombinase" evidence="7">
    <location>
        <begin position="167"/>
        <end position="258"/>
    </location>
</feature>
<sequence length="258" mass="29873">MNVVGYIRVSTQGQAKDGYSLKYQEEEIQAYCEKHGWNLIHIFRDEGISGAKINEEALEVDRVGLQEMLAHLSSLQIKYVVVLNTSRLWRSDMVRVLIHRELQKYGVDIKSIEQPNYSIYKKDPSDILVNGLMELLDQYQRLEIALKLKKGRHKKAKEGGYAGGRATFGYRKLRGEKELRVDEDKAKAVQRVFELREQHPTWSFTRIADVLNKEGHLTTQGKPFTKVQVKRILDRKDFYKGMYTYGSIQAKGKHQAIL</sequence>
<dbReference type="GO" id="GO:0003677">
    <property type="term" value="F:DNA binding"/>
    <property type="evidence" value="ECO:0007669"/>
    <property type="project" value="UniProtKB-KW"/>
</dbReference>
<dbReference type="InterPro" id="IPR011109">
    <property type="entry name" value="DNA_bind_recombinase_dom"/>
</dbReference>
<dbReference type="GO" id="GO:0000150">
    <property type="term" value="F:DNA strand exchange activity"/>
    <property type="evidence" value="ECO:0007669"/>
    <property type="project" value="InterPro"/>
</dbReference>
<dbReference type="Gene3D" id="3.40.50.1390">
    <property type="entry name" value="Resolvase, N-terminal catalytic domain"/>
    <property type="match status" value="1"/>
</dbReference>
<dbReference type="InterPro" id="IPR050639">
    <property type="entry name" value="SSR_resolvase"/>
</dbReference>
<dbReference type="Pfam" id="PF00239">
    <property type="entry name" value="Resolvase"/>
    <property type="match status" value="1"/>
</dbReference>
<evidence type="ECO:0000256" key="1">
    <source>
        <dbReference type="ARBA" id="ARBA00022908"/>
    </source>
</evidence>
<dbReference type="InterPro" id="IPR006118">
    <property type="entry name" value="Recombinase_CS"/>
</dbReference>
<dbReference type="PANTHER" id="PTHR30461:SF23">
    <property type="entry name" value="DNA RECOMBINASE-RELATED"/>
    <property type="match status" value="1"/>
</dbReference>
<keyword evidence="3" id="KW-0233">DNA recombination</keyword>
<evidence type="ECO:0000259" key="7">
    <source>
        <dbReference type="PROSITE" id="PS51737"/>
    </source>
</evidence>
<dbReference type="CDD" id="cd00338">
    <property type="entry name" value="Ser_Recombinase"/>
    <property type="match status" value="1"/>
</dbReference>
<dbReference type="RefSeq" id="WP_181555467.1">
    <property type="nucleotide sequence ID" value="NZ_JACDUT010000003.1"/>
</dbReference>
<comment type="caution">
    <text evidence="8">The sequence shown here is derived from an EMBL/GenBank/DDBJ whole genome shotgun (WGS) entry which is preliminary data.</text>
</comment>
<dbReference type="Proteomes" id="UP000523087">
    <property type="component" value="Unassembled WGS sequence"/>
</dbReference>
<evidence type="ECO:0000313" key="8">
    <source>
        <dbReference type="EMBL" id="MBA2874572.1"/>
    </source>
</evidence>
<dbReference type="InterPro" id="IPR006119">
    <property type="entry name" value="Resolv_N"/>
</dbReference>
<dbReference type="SMART" id="SM00857">
    <property type="entry name" value="Resolvase"/>
    <property type="match status" value="1"/>
</dbReference>
<dbReference type="GO" id="GO:0015074">
    <property type="term" value="P:DNA integration"/>
    <property type="evidence" value="ECO:0007669"/>
    <property type="project" value="UniProtKB-KW"/>
</dbReference>
<keyword evidence="2" id="KW-0238">DNA-binding</keyword>
<name>A0A7V9Z5S5_9BACL</name>